<feature type="domain" description="W2" evidence="10">
    <location>
        <begin position="597"/>
        <end position="768"/>
    </location>
</feature>
<dbReference type="OrthoDB" id="424572at2759"/>
<proteinExistence type="inferred from homology"/>
<sequence length="785" mass="85261">MNSAKDNRNVSTKGELKAIVLADLFDAPFQPLSLNRPRCLLPLCNVPMIEYTLELLATAGVAETIIVCQAQADKLLDYIRGSRWSRGNSQMKVVVRSTPVGSTVGDALRAIDHSSTVLFDFILCTGLAISNMDLTTLVAAHSARSRDGLHIMTMLLQETAPGHPRQDKSDESVYFIEPSMNRLLALSSHASVPRAKCISVQSNVITNHAEVEVRADLSDTNIAICSPDVLALFTENFDYHDMRRDFISGILELTDVLQKDIHVHVLSGPSVQPVSPTVPSATWGSQAPDPLLSISSSGYAASVTDTAAYDAISRDIISRWAYPLCPDNSPTGEVVYNYSRGAVYKTKSVRLDRESRVEHHVILGADSHVANHAYIADSVLGERCAIDEHATIRNSYLFDGTKIGRNSVVERSILGERVTVLDNVVIERACLIGDDVTVGPNVRIPAFTRLARVPPHRGASLANRMSDGSDSESDSGSDSDISDAAGGVQAAARHTSPAAGADSQRPFDTQVLGLRGVGYVWDVSSARPGSADFGDDHDGADDSDDSDNGDDTIAHQLHKLHTIGSSLNDAVLGDSDQEDEFGGEDDDADAEQAAAKPSMQDEFEREVHLTVKRGCDENLSAPQSTIELRGLRMAYNKDKEDMCKCLMQEVLRTVDIASLATSVPAALKKWGPVIEGFVGDGREQLDLMDTVERHCALEDGIDNAARSRLFVRTVYMLYQLDIVEDVAIIAWHGRAQKKPADEVSADLLCALEPVVDNLNETDESSDGDEEEDDDNEDEDEDEDSE</sequence>
<name>A0A9W8D0V1_9FUNG</name>
<feature type="compositionally biased region" description="Acidic residues" evidence="9">
    <location>
        <begin position="759"/>
        <end position="785"/>
    </location>
</feature>
<dbReference type="EMBL" id="JANBOI010000001">
    <property type="protein sequence ID" value="KAJ1736248.1"/>
    <property type="molecule type" value="Genomic_DNA"/>
</dbReference>
<dbReference type="CDD" id="cd11558">
    <property type="entry name" value="W2_eIF2B_epsilon"/>
    <property type="match status" value="1"/>
</dbReference>
<dbReference type="InterPro" id="IPR016024">
    <property type="entry name" value="ARM-type_fold"/>
</dbReference>
<comment type="subcellular location">
    <subcellularLocation>
        <location evidence="1">Cytoplasm</location>
        <location evidence="1">Cytosol</location>
    </subcellularLocation>
</comment>
<evidence type="ECO:0000256" key="6">
    <source>
        <dbReference type="ARBA" id="ARBA00044144"/>
    </source>
</evidence>
<dbReference type="SUPFAM" id="SSF53448">
    <property type="entry name" value="Nucleotide-diphospho-sugar transferases"/>
    <property type="match status" value="1"/>
</dbReference>
<dbReference type="PANTHER" id="PTHR45887:SF1">
    <property type="entry name" value="TRANSLATION INITIATION FACTOR EIF-2B SUBUNIT EPSILON"/>
    <property type="match status" value="1"/>
</dbReference>
<dbReference type="SUPFAM" id="SSF48371">
    <property type="entry name" value="ARM repeat"/>
    <property type="match status" value="1"/>
</dbReference>
<evidence type="ECO:0000313" key="12">
    <source>
        <dbReference type="Proteomes" id="UP001143981"/>
    </source>
</evidence>
<dbReference type="InterPro" id="IPR056764">
    <property type="entry name" value="LbH_EIF2B3/5"/>
</dbReference>
<dbReference type="PANTHER" id="PTHR45887">
    <property type="entry name" value="TRANSLATION INITIATION FACTOR EIF-2B SUBUNIT EPSILON"/>
    <property type="match status" value="1"/>
</dbReference>
<feature type="region of interest" description="Disordered" evidence="9">
    <location>
        <begin position="756"/>
        <end position="785"/>
    </location>
</feature>
<dbReference type="InterPro" id="IPR044123">
    <property type="entry name" value="W2_eIF2B_epsilon"/>
</dbReference>
<feature type="region of interest" description="Disordered" evidence="9">
    <location>
        <begin position="528"/>
        <end position="552"/>
    </location>
</feature>
<dbReference type="Pfam" id="PF02020">
    <property type="entry name" value="W2"/>
    <property type="match status" value="1"/>
</dbReference>
<evidence type="ECO:0000256" key="3">
    <source>
        <dbReference type="ARBA" id="ARBA00022490"/>
    </source>
</evidence>
<dbReference type="GO" id="GO:0031369">
    <property type="term" value="F:translation initiation factor binding"/>
    <property type="evidence" value="ECO:0007669"/>
    <property type="project" value="InterPro"/>
</dbReference>
<dbReference type="Pfam" id="PF00483">
    <property type="entry name" value="NTP_transferase"/>
    <property type="match status" value="1"/>
</dbReference>
<keyword evidence="5" id="KW-0648">Protein biosynthesis</keyword>
<evidence type="ECO:0000256" key="4">
    <source>
        <dbReference type="ARBA" id="ARBA00022540"/>
    </source>
</evidence>
<organism evidence="11 12">
    <name type="scientific">Coemansia biformis</name>
    <dbReference type="NCBI Taxonomy" id="1286918"/>
    <lineage>
        <taxon>Eukaryota</taxon>
        <taxon>Fungi</taxon>
        <taxon>Fungi incertae sedis</taxon>
        <taxon>Zoopagomycota</taxon>
        <taxon>Kickxellomycotina</taxon>
        <taxon>Kickxellomycetes</taxon>
        <taxon>Kickxellales</taxon>
        <taxon>Kickxellaceae</taxon>
        <taxon>Coemansia</taxon>
    </lineage>
</organism>
<evidence type="ECO:0000256" key="7">
    <source>
        <dbReference type="ARBA" id="ARBA00044345"/>
    </source>
</evidence>
<feature type="region of interest" description="Disordered" evidence="9">
    <location>
        <begin position="458"/>
        <end position="507"/>
    </location>
</feature>
<dbReference type="Gene3D" id="3.90.550.10">
    <property type="entry name" value="Spore Coat Polysaccharide Biosynthesis Protein SpsA, Chain A"/>
    <property type="match status" value="1"/>
</dbReference>
<protein>
    <recommendedName>
        <fullName evidence="6">Translation initiation factor eIF2B subunit epsilon</fullName>
    </recommendedName>
    <alternativeName>
        <fullName evidence="7">eIF2B GDP-GTP exchange factor subunit epsilon</fullName>
    </alternativeName>
</protein>
<dbReference type="Gene3D" id="2.160.10.10">
    <property type="entry name" value="Hexapeptide repeat proteins"/>
    <property type="match status" value="1"/>
</dbReference>
<feature type="compositionally biased region" description="Acidic residues" evidence="9">
    <location>
        <begin position="575"/>
        <end position="590"/>
    </location>
</feature>
<gene>
    <name evidence="11" type="primary">GCD6</name>
    <name evidence="11" type="ORF">LPJ61_000032</name>
</gene>
<accession>A0A9W8D0V1</accession>
<keyword evidence="12" id="KW-1185">Reference proteome</keyword>
<dbReference type="PROSITE" id="PS51363">
    <property type="entry name" value="W2"/>
    <property type="match status" value="1"/>
</dbReference>
<comment type="subunit">
    <text evidence="8">Component of the translation initiation factor 2B (eIF2B) complex which is a heterodecamer of two sets of five different subunits: alpha, beta, gamma, delta and epsilon. Subunits alpha, beta and delta comprise a regulatory subcomplex and subunits epsilon and gamma comprise a catalytic subcomplex. Within the complex, the hexameric regulatory complex resides at the center, with the two heterodimeric catalytic subcomplexes bound on opposite sides.</text>
</comment>
<dbReference type="SUPFAM" id="SSF51161">
    <property type="entry name" value="Trimeric LpxA-like enzymes"/>
    <property type="match status" value="1"/>
</dbReference>
<dbReference type="InterPro" id="IPR003307">
    <property type="entry name" value="W2_domain"/>
</dbReference>
<evidence type="ECO:0000256" key="5">
    <source>
        <dbReference type="ARBA" id="ARBA00022917"/>
    </source>
</evidence>
<comment type="similarity">
    <text evidence="2">Belongs to the eIF-2B gamma/epsilon subunits family.</text>
</comment>
<dbReference type="AlphaFoldDB" id="A0A9W8D0V1"/>
<keyword evidence="4 11" id="KW-0396">Initiation factor</keyword>
<dbReference type="InterPro" id="IPR011004">
    <property type="entry name" value="Trimer_LpxA-like_sf"/>
</dbReference>
<dbReference type="GO" id="GO:0005085">
    <property type="term" value="F:guanyl-nucleotide exchange factor activity"/>
    <property type="evidence" value="ECO:0007669"/>
    <property type="project" value="InterPro"/>
</dbReference>
<feature type="compositionally biased region" description="Acidic residues" evidence="9">
    <location>
        <begin position="469"/>
        <end position="481"/>
    </location>
</feature>
<dbReference type="Proteomes" id="UP001143981">
    <property type="component" value="Unassembled WGS sequence"/>
</dbReference>
<dbReference type="Gene3D" id="1.25.40.180">
    <property type="match status" value="1"/>
</dbReference>
<evidence type="ECO:0000256" key="2">
    <source>
        <dbReference type="ARBA" id="ARBA00007878"/>
    </source>
</evidence>
<comment type="caution">
    <text evidence="11">The sequence shown here is derived from an EMBL/GenBank/DDBJ whole genome shotgun (WGS) entry which is preliminary data.</text>
</comment>
<evidence type="ECO:0000313" key="11">
    <source>
        <dbReference type="EMBL" id="KAJ1736248.1"/>
    </source>
</evidence>
<feature type="compositionally biased region" description="Acidic residues" evidence="9">
    <location>
        <begin position="533"/>
        <end position="550"/>
    </location>
</feature>
<evidence type="ECO:0000256" key="9">
    <source>
        <dbReference type="SAM" id="MobiDB-lite"/>
    </source>
</evidence>
<dbReference type="InterPro" id="IPR005835">
    <property type="entry name" value="NTP_transferase_dom"/>
</dbReference>
<evidence type="ECO:0000256" key="1">
    <source>
        <dbReference type="ARBA" id="ARBA00004514"/>
    </source>
</evidence>
<evidence type="ECO:0000256" key="8">
    <source>
        <dbReference type="ARBA" id="ARBA00046432"/>
    </source>
</evidence>
<dbReference type="GO" id="GO:0005851">
    <property type="term" value="C:eukaryotic translation initiation factor 2B complex"/>
    <property type="evidence" value="ECO:0007669"/>
    <property type="project" value="TreeGrafter"/>
</dbReference>
<dbReference type="Pfam" id="PF25084">
    <property type="entry name" value="LbH_EIF2B"/>
    <property type="match status" value="1"/>
</dbReference>
<evidence type="ECO:0000259" key="10">
    <source>
        <dbReference type="PROSITE" id="PS51363"/>
    </source>
</evidence>
<feature type="region of interest" description="Disordered" evidence="9">
    <location>
        <begin position="568"/>
        <end position="602"/>
    </location>
</feature>
<keyword evidence="3" id="KW-0963">Cytoplasm</keyword>
<reference evidence="11" key="1">
    <citation type="submission" date="2022-07" db="EMBL/GenBank/DDBJ databases">
        <title>Phylogenomic reconstructions and comparative analyses of Kickxellomycotina fungi.</title>
        <authorList>
            <person name="Reynolds N.K."/>
            <person name="Stajich J.E."/>
            <person name="Barry K."/>
            <person name="Grigoriev I.V."/>
            <person name="Crous P."/>
            <person name="Smith M.E."/>
        </authorList>
    </citation>
    <scope>NUCLEOTIDE SEQUENCE</scope>
    <source>
        <strain evidence="11">BCRC 34381</strain>
    </source>
</reference>
<dbReference type="InterPro" id="IPR051956">
    <property type="entry name" value="eIF2B_epsilon"/>
</dbReference>
<dbReference type="GO" id="GO:0003743">
    <property type="term" value="F:translation initiation factor activity"/>
    <property type="evidence" value="ECO:0007669"/>
    <property type="project" value="UniProtKB-KW"/>
</dbReference>
<dbReference type="InterPro" id="IPR029044">
    <property type="entry name" value="Nucleotide-diphossugar_trans"/>
</dbReference>